<evidence type="ECO:0000256" key="4">
    <source>
        <dbReference type="ARBA" id="ARBA00012379"/>
    </source>
</evidence>
<comment type="pathway">
    <text evidence="1">Pyrimidine metabolism; dUMP biosynthesis; dUMP from dCTP (dUTP route): step 2/2.</text>
</comment>
<dbReference type="OrthoDB" id="419889at2759"/>
<dbReference type="PANTHER" id="PTHR11241">
    <property type="entry name" value="DEOXYURIDINE 5'-TRIPHOSPHATE NUCLEOTIDOHYDROLASE"/>
    <property type="match status" value="1"/>
</dbReference>
<dbReference type="GO" id="GO:0046081">
    <property type="term" value="P:dUTP catabolic process"/>
    <property type="evidence" value="ECO:0007669"/>
    <property type="project" value="InterPro"/>
</dbReference>
<evidence type="ECO:0000256" key="2">
    <source>
        <dbReference type="ARBA" id="ARBA00006581"/>
    </source>
</evidence>
<dbReference type="Proteomes" id="UP000244722">
    <property type="component" value="Unassembled WGS sequence"/>
</dbReference>
<comment type="subunit">
    <text evidence="3">Homotrimer.</text>
</comment>
<dbReference type="GO" id="GO:0000287">
    <property type="term" value="F:magnesium ion binding"/>
    <property type="evidence" value="ECO:0007669"/>
    <property type="project" value="InterPro"/>
</dbReference>
<evidence type="ECO:0000259" key="6">
    <source>
        <dbReference type="Pfam" id="PF00692"/>
    </source>
</evidence>
<dbReference type="AlphaFoldDB" id="A0A2T6ZAJ4"/>
<protein>
    <recommendedName>
        <fullName evidence="4">dUTP diphosphatase</fullName>
        <ecNumber evidence="4">3.6.1.23</ecNumber>
    </recommendedName>
</protein>
<evidence type="ECO:0000313" key="8">
    <source>
        <dbReference type="Proteomes" id="UP000244722"/>
    </source>
</evidence>
<dbReference type="InterPro" id="IPR036157">
    <property type="entry name" value="dUTPase-like_sf"/>
</dbReference>
<dbReference type="GO" id="GO:0006226">
    <property type="term" value="P:dUMP biosynthetic process"/>
    <property type="evidence" value="ECO:0007669"/>
    <property type="project" value="InterPro"/>
</dbReference>
<evidence type="ECO:0000256" key="1">
    <source>
        <dbReference type="ARBA" id="ARBA00005142"/>
    </source>
</evidence>
<accession>A0A2T6ZAJ4</accession>
<reference evidence="7 8" key="1">
    <citation type="submission" date="2017-04" db="EMBL/GenBank/DDBJ databases">
        <title>Draft genome sequence of Tuber borchii Vittad., a whitish edible truffle.</title>
        <authorList>
            <consortium name="DOE Joint Genome Institute"/>
            <person name="Murat C."/>
            <person name="Kuo A."/>
            <person name="Barry K.W."/>
            <person name="Clum A."/>
            <person name="Dockter R.B."/>
            <person name="Fauchery L."/>
            <person name="Iotti M."/>
            <person name="Kohler A."/>
            <person name="Labutti K."/>
            <person name="Lindquist E.A."/>
            <person name="Lipzen A."/>
            <person name="Ohm R.A."/>
            <person name="Wang M."/>
            <person name="Grigoriev I.V."/>
            <person name="Zambonelli A."/>
            <person name="Martin F.M."/>
        </authorList>
    </citation>
    <scope>NUCLEOTIDE SEQUENCE [LARGE SCALE GENOMIC DNA]</scope>
    <source>
        <strain evidence="7 8">Tbo3840</strain>
    </source>
</reference>
<dbReference type="PANTHER" id="PTHR11241:SF0">
    <property type="entry name" value="DEOXYURIDINE 5'-TRIPHOSPHATE NUCLEOTIDOHYDROLASE"/>
    <property type="match status" value="1"/>
</dbReference>
<sequence length="83" mass="9124">LVADGRIASRSGLVSKNFIDVGARYRGQVKILLFNYGDADFAVLENTRIAQFILERIVTTEVVDVDELDETAKGDSWFGSSIA</sequence>
<dbReference type="InterPro" id="IPR029054">
    <property type="entry name" value="dUTPase-like"/>
</dbReference>
<evidence type="ECO:0000313" key="7">
    <source>
        <dbReference type="EMBL" id="PUU72517.1"/>
    </source>
</evidence>
<name>A0A2T6ZAJ4_TUBBO</name>
<comment type="caution">
    <text evidence="7">The sequence shown here is derived from an EMBL/GenBank/DDBJ whole genome shotgun (WGS) entry which is preliminary data.</text>
</comment>
<evidence type="ECO:0000256" key="5">
    <source>
        <dbReference type="ARBA" id="ARBA00023080"/>
    </source>
</evidence>
<dbReference type="Pfam" id="PF00692">
    <property type="entry name" value="dUTPase"/>
    <property type="match status" value="1"/>
</dbReference>
<dbReference type="EC" id="3.6.1.23" evidence="4"/>
<dbReference type="STRING" id="42251.A0A2T6ZAJ4"/>
<dbReference type="InterPro" id="IPR008181">
    <property type="entry name" value="dUTPase"/>
</dbReference>
<dbReference type="Gene3D" id="2.70.40.10">
    <property type="match status" value="1"/>
</dbReference>
<feature type="non-terminal residue" evidence="7">
    <location>
        <position position="1"/>
    </location>
</feature>
<evidence type="ECO:0000256" key="3">
    <source>
        <dbReference type="ARBA" id="ARBA00011233"/>
    </source>
</evidence>
<dbReference type="SUPFAM" id="SSF51283">
    <property type="entry name" value="dUTPase-like"/>
    <property type="match status" value="1"/>
</dbReference>
<keyword evidence="8" id="KW-1185">Reference proteome</keyword>
<organism evidence="7 8">
    <name type="scientific">Tuber borchii</name>
    <name type="common">White truffle</name>
    <dbReference type="NCBI Taxonomy" id="42251"/>
    <lineage>
        <taxon>Eukaryota</taxon>
        <taxon>Fungi</taxon>
        <taxon>Dikarya</taxon>
        <taxon>Ascomycota</taxon>
        <taxon>Pezizomycotina</taxon>
        <taxon>Pezizomycetes</taxon>
        <taxon>Pezizales</taxon>
        <taxon>Tuberaceae</taxon>
        <taxon>Tuber</taxon>
    </lineage>
</organism>
<proteinExistence type="inferred from homology"/>
<comment type="similarity">
    <text evidence="2">Belongs to the dUTPase family.</text>
</comment>
<dbReference type="GO" id="GO:0004170">
    <property type="term" value="F:dUTP diphosphatase activity"/>
    <property type="evidence" value="ECO:0007669"/>
    <property type="project" value="UniProtKB-EC"/>
</dbReference>
<feature type="domain" description="dUTPase-like" evidence="6">
    <location>
        <begin position="4"/>
        <end position="81"/>
    </location>
</feature>
<gene>
    <name evidence="7" type="ORF">B9Z19DRAFT_1009405</name>
</gene>
<keyword evidence="5" id="KW-0546">Nucleotide metabolism</keyword>
<dbReference type="EMBL" id="NESQ01000516">
    <property type="protein sequence ID" value="PUU72517.1"/>
    <property type="molecule type" value="Genomic_DNA"/>
</dbReference>